<accession>A0ABR9M4I3</accession>
<organism evidence="1 2">
    <name type="scientific">Nonomuraea angiospora</name>
    <dbReference type="NCBI Taxonomy" id="46172"/>
    <lineage>
        <taxon>Bacteria</taxon>
        <taxon>Bacillati</taxon>
        <taxon>Actinomycetota</taxon>
        <taxon>Actinomycetes</taxon>
        <taxon>Streptosporangiales</taxon>
        <taxon>Streptosporangiaceae</taxon>
        <taxon>Nonomuraea</taxon>
    </lineage>
</organism>
<dbReference type="EMBL" id="JADBEK010000001">
    <property type="protein sequence ID" value="MBE1587825.1"/>
    <property type="molecule type" value="Genomic_DNA"/>
</dbReference>
<dbReference type="Proteomes" id="UP000633509">
    <property type="component" value="Unassembled WGS sequence"/>
</dbReference>
<proteinExistence type="predicted"/>
<sequence>MVTRVVAIVMLVVFLPLFGNQHVSETAPNRRAEPVSRALDGGFFRAYWAEEGGRKLTLVYEPPSGCRRFGPAEVYETGQHVRVRLTYERASGDPALSECPGGTRAEVLHLDAPLGLRKVVIVDDVQSRELDKCDANVRLSRLCMSAVDDYDG</sequence>
<evidence type="ECO:0000313" key="2">
    <source>
        <dbReference type="Proteomes" id="UP000633509"/>
    </source>
</evidence>
<dbReference type="RefSeq" id="WP_192788149.1">
    <property type="nucleotide sequence ID" value="NZ_JBHSKR010000017.1"/>
</dbReference>
<protein>
    <submittedName>
        <fullName evidence="1">Uncharacterized protein</fullName>
    </submittedName>
</protein>
<comment type="caution">
    <text evidence="1">The sequence shown here is derived from an EMBL/GenBank/DDBJ whole genome shotgun (WGS) entry which is preliminary data.</text>
</comment>
<name>A0ABR9M4I3_9ACTN</name>
<gene>
    <name evidence="1" type="ORF">H4W80_006083</name>
</gene>
<reference evidence="1 2" key="1">
    <citation type="submission" date="2020-10" db="EMBL/GenBank/DDBJ databases">
        <title>Sequencing the genomes of 1000 actinobacteria strains.</title>
        <authorList>
            <person name="Klenk H.-P."/>
        </authorList>
    </citation>
    <scope>NUCLEOTIDE SEQUENCE [LARGE SCALE GENOMIC DNA]</scope>
    <source>
        <strain evidence="1 2">DSM 43173</strain>
    </source>
</reference>
<keyword evidence="2" id="KW-1185">Reference proteome</keyword>
<evidence type="ECO:0000313" key="1">
    <source>
        <dbReference type="EMBL" id="MBE1587825.1"/>
    </source>
</evidence>